<dbReference type="InterPro" id="IPR002938">
    <property type="entry name" value="FAD-bd"/>
</dbReference>
<comment type="cofactor">
    <cofactor evidence="1">
        <name>FAD</name>
        <dbReference type="ChEBI" id="CHEBI:57692"/>
    </cofactor>
</comment>
<dbReference type="InterPro" id="IPR050641">
    <property type="entry name" value="RIFMO-like"/>
</dbReference>
<sequence>MIVGAGPVGLMVARELARLGVPHVVLEALARPSELPKANGIVGRAVPLLRPLFPGARPAPRFMYGGFALDLRRLRDNPVWVLPVPQRRLEEVLAVGVPVRRGHTVGGLVADPAGIEVSVEGPSGAYTLRGSYVVGCDGAHSFVRKAAGISFDGSSDDGVVTRSAHVVLPRRALTRVRGLLRAPGVPYRPYLFHRTAGGVFSFARFGGGPHLVTTLEWGAGHDETAPMTVGELRESLARVLGSPVLLGSPPASGGPYVLRRATSRQNRIASSYRAGRVLLAGDAAHVVAGFGGPALNLGLFDAVELAGRLARDDVSGYDEARRPFAQRVLASAREQAELLAPGPSTDALRVRFAAYLRTPEGLRRVADTIGGG</sequence>
<name>A0ABQ4CYK9_9ACTN</name>
<proteinExistence type="predicted"/>
<dbReference type="Pfam" id="PF01494">
    <property type="entry name" value="FAD_binding_3"/>
    <property type="match status" value="1"/>
</dbReference>
<dbReference type="Gene3D" id="3.50.50.60">
    <property type="entry name" value="FAD/NAD(P)-binding domain"/>
    <property type="match status" value="2"/>
</dbReference>
<dbReference type="SUPFAM" id="SSF51905">
    <property type="entry name" value="FAD/NAD(P)-binding domain"/>
    <property type="match status" value="1"/>
</dbReference>
<keyword evidence="2" id="KW-0285">Flavoprotein</keyword>
<evidence type="ECO:0000313" key="5">
    <source>
        <dbReference type="EMBL" id="GIF76088.1"/>
    </source>
</evidence>
<evidence type="ECO:0000256" key="3">
    <source>
        <dbReference type="ARBA" id="ARBA00022827"/>
    </source>
</evidence>
<dbReference type="PANTHER" id="PTHR43004:SF19">
    <property type="entry name" value="BINDING MONOOXYGENASE, PUTATIVE (JCVI)-RELATED"/>
    <property type="match status" value="1"/>
</dbReference>
<accession>A0ABQ4CYK9</accession>
<evidence type="ECO:0000256" key="2">
    <source>
        <dbReference type="ARBA" id="ARBA00022630"/>
    </source>
</evidence>
<dbReference type="PANTHER" id="PTHR43004">
    <property type="entry name" value="TRK SYSTEM POTASSIUM UPTAKE PROTEIN"/>
    <property type="match status" value="1"/>
</dbReference>
<protein>
    <submittedName>
        <fullName evidence="5">FAD-dependent oxidoreductase</fullName>
    </submittedName>
</protein>
<dbReference type="PRINTS" id="PR00420">
    <property type="entry name" value="RNGMNOXGNASE"/>
</dbReference>
<dbReference type="InterPro" id="IPR036188">
    <property type="entry name" value="FAD/NAD-bd_sf"/>
</dbReference>
<organism evidence="5 6">
    <name type="scientific">Asanoa siamensis</name>
    <dbReference type="NCBI Taxonomy" id="926357"/>
    <lineage>
        <taxon>Bacteria</taxon>
        <taxon>Bacillati</taxon>
        <taxon>Actinomycetota</taxon>
        <taxon>Actinomycetes</taxon>
        <taxon>Micromonosporales</taxon>
        <taxon>Micromonosporaceae</taxon>
        <taxon>Asanoa</taxon>
    </lineage>
</organism>
<evidence type="ECO:0000313" key="6">
    <source>
        <dbReference type="Proteomes" id="UP000604117"/>
    </source>
</evidence>
<evidence type="ECO:0000259" key="4">
    <source>
        <dbReference type="Pfam" id="PF01494"/>
    </source>
</evidence>
<dbReference type="EMBL" id="BONE01000053">
    <property type="protein sequence ID" value="GIF76088.1"/>
    <property type="molecule type" value="Genomic_DNA"/>
</dbReference>
<feature type="domain" description="FAD-binding" evidence="4">
    <location>
        <begin position="1"/>
        <end position="328"/>
    </location>
</feature>
<evidence type="ECO:0000256" key="1">
    <source>
        <dbReference type="ARBA" id="ARBA00001974"/>
    </source>
</evidence>
<gene>
    <name evidence="5" type="ORF">Asi02nite_56060</name>
</gene>
<dbReference type="Proteomes" id="UP000604117">
    <property type="component" value="Unassembled WGS sequence"/>
</dbReference>
<keyword evidence="6" id="KW-1185">Reference proteome</keyword>
<dbReference type="Gene3D" id="3.30.70.2450">
    <property type="match status" value="1"/>
</dbReference>
<comment type="caution">
    <text evidence="5">The sequence shown here is derived from an EMBL/GenBank/DDBJ whole genome shotgun (WGS) entry which is preliminary data.</text>
</comment>
<reference evidence="5 6" key="1">
    <citation type="submission" date="2021-01" db="EMBL/GenBank/DDBJ databases">
        <title>Whole genome shotgun sequence of Asanoa siamensis NBRC 107932.</title>
        <authorList>
            <person name="Komaki H."/>
            <person name="Tamura T."/>
        </authorList>
    </citation>
    <scope>NUCLEOTIDE SEQUENCE [LARGE SCALE GENOMIC DNA]</scope>
    <source>
        <strain evidence="5 6">NBRC 107932</strain>
    </source>
</reference>
<keyword evidence="3" id="KW-0274">FAD</keyword>